<proteinExistence type="predicted"/>
<protein>
    <submittedName>
        <fullName evidence="1">Uncharacterized protein</fullName>
    </submittedName>
</protein>
<name>A0A820HNI3_9BILA</name>
<dbReference type="AlphaFoldDB" id="A0A820HNI3"/>
<dbReference type="EMBL" id="CAJOBD010035129">
    <property type="protein sequence ID" value="CAF4298866.1"/>
    <property type="molecule type" value="Genomic_DNA"/>
</dbReference>
<gene>
    <name evidence="1" type="ORF">JBS370_LOCUS40314</name>
</gene>
<sequence length="27" mass="3028">MAHVLDTRNGIDLDISNKYLKVKGVNL</sequence>
<organism evidence="1 2">
    <name type="scientific">Rotaria sordida</name>
    <dbReference type="NCBI Taxonomy" id="392033"/>
    <lineage>
        <taxon>Eukaryota</taxon>
        <taxon>Metazoa</taxon>
        <taxon>Spiralia</taxon>
        <taxon>Gnathifera</taxon>
        <taxon>Rotifera</taxon>
        <taxon>Eurotatoria</taxon>
        <taxon>Bdelloidea</taxon>
        <taxon>Philodinida</taxon>
        <taxon>Philodinidae</taxon>
        <taxon>Rotaria</taxon>
    </lineage>
</organism>
<reference evidence="1" key="1">
    <citation type="submission" date="2021-02" db="EMBL/GenBank/DDBJ databases">
        <authorList>
            <person name="Nowell W R."/>
        </authorList>
    </citation>
    <scope>NUCLEOTIDE SEQUENCE</scope>
</reference>
<evidence type="ECO:0000313" key="1">
    <source>
        <dbReference type="EMBL" id="CAF4298866.1"/>
    </source>
</evidence>
<dbReference type="Proteomes" id="UP000663836">
    <property type="component" value="Unassembled WGS sequence"/>
</dbReference>
<accession>A0A820HNI3</accession>
<comment type="caution">
    <text evidence="1">The sequence shown here is derived from an EMBL/GenBank/DDBJ whole genome shotgun (WGS) entry which is preliminary data.</text>
</comment>
<feature type="non-terminal residue" evidence="1">
    <location>
        <position position="1"/>
    </location>
</feature>
<evidence type="ECO:0000313" key="2">
    <source>
        <dbReference type="Proteomes" id="UP000663836"/>
    </source>
</evidence>